<evidence type="ECO:0000256" key="1">
    <source>
        <dbReference type="HAMAP-Rule" id="MF_00226"/>
    </source>
</evidence>
<dbReference type="NCBIfam" id="TIGR00200">
    <property type="entry name" value="cinA_nterm"/>
    <property type="match status" value="1"/>
</dbReference>
<dbReference type="InterPro" id="IPR036653">
    <property type="entry name" value="CinA-like_C"/>
</dbReference>
<reference evidence="4" key="1">
    <citation type="submission" date="2016-10" db="EMBL/GenBank/DDBJ databases">
        <authorList>
            <person name="Varghese N."/>
            <person name="Submissions S."/>
        </authorList>
    </citation>
    <scope>NUCLEOTIDE SEQUENCE [LARGE SCALE GENOMIC DNA]</scope>
    <source>
        <strain evidence="4">DSM 23313</strain>
    </source>
</reference>
<sequence>MKASIVTIGDEILIGQIVDTNSAYLAKELDKLGFDVIEIITVSDKRETIEAVLQKQLSIVDLVIITGGLGPTKDDVTKNVFCDFFGDTLVEDERVLNHVSEMLERLFKRPLSPINRQQALVPSKANVLFNKVGTAPGMLMCKENTAFISLPGVPFEMKTIFKDEVVPFIEKTFQKSFNLHKTIITYGLGESLLAELLEEWEDNLPQNIKLAYLPSAGSVRLRLSIQGDSKEFLEQVVDNQLKMLPQTVIPYVRAYEDLSLGEIVIRELENREKTISFAESCTGGKLSTMFNEKPGSSSYFKGGIVTYSTQSKIDLLGVNQATIDKYSVVSEKVAIEMAMKAKERFKSDYAIATTGNAGPTKGDSPAEIGTVYIGIATPEKVFAKKYQFGQPREKVINSAVSKGLDLIYNEILEK</sequence>
<evidence type="ECO:0000313" key="4">
    <source>
        <dbReference type="Proteomes" id="UP000243588"/>
    </source>
</evidence>
<dbReference type="STRING" id="702745.SAMN05421818_11527"/>
<dbReference type="SUPFAM" id="SSF53218">
    <property type="entry name" value="Molybdenum cofactor biosynthesis proteins"/>
    <property type="match status" value="1"/>
</dbReference>
<dbReference type="Pfam" id="PF18146">
    <property type="entry name" value="CinA_KH"/>
    <property type="match status" value="1"/>
</dbReference>
<name>A0A1G8F995_9FLAO</name>
<proteinExistence type="inferred from homology"/>
<dbReference type="Pfam" id="PF00994">
    <property type="entry name" value="MoCF_biosynth"/>
    <property type="match status" value="1"/>
</dbReference>
<dbReference type="PANTHER" id="PTHR13939:SF0">
    <property type="entry name" value="NMN AMIDOHYDROLASE-LIKE PROTEIN YFAY"/>
    <property type="match status" value="1"/>
</dbReference>
<evidence type="ECO:0000313" key="3">
    <source>
        <dbReference type="EMBL" id="SDH78670.1"/>
    </source>
</evidence>
<protein>
    <recommendedName>
        <fullName evidence="1">CinA-like protein</fullName>
    </recommendedName>
</protein>
<dbReference type="PIRSF" id="PIRSF006728">
    <property type="entry name" value="CinA"/>
    <property type="match status" value="1"/>
</dbReference>
<dbReference type="CDD" id="cd00885">
    <property type="entry name" value="cinA"/>
    <property type="match status" value="1"/>
</dbReference>
<evidence type="ECO:0000259" key="2">
    <source>
        <dbReference type="SMART" id="SM00852"/>
    </source>
</evidence>
<dbReference type="NCBIfam" id="NF001813">
    <property type="entry name" value="PRK00549.1"/>
    <property type="match status" value="1"/>
</dbReference>
<dbReference type="Pfam" id="PF02464">
    <property type="entry name" value="CinA"/>
    <property type="match status" value="1"/>
</dbReference>
<dbReference type="Proteomes" id="UP000243588">
    <property type="component" value="Unassembled WGS sequence"/>
</dbReference>
<feature type="domain" description="MoaB/Mog" evidence="2">
    <location>
        <begin position="4"/>
        <end position="171"/>
    </location>
</feature>
<dbReference type="InterPro" id="IPR041424">
    <property type="entry name" value="CinA_KH"/>
</dbReference>
<organism evidence="3 4">
    <name type="scientific">Myroides phaeus</name>
    <dbReference type="NCBI Taxonomy" id="702745"/>
    <lineage>
        <taxon>Bacteria</taxon>
        <taxon>Pseudomonadati</taxon>
        <taxon>Bacteroidota</taxon>
        <taxon>Flavobacteriia</taxon>
        <taxon>Flavobacteriales</taxon>
        <taxon>Flavobacteriaceae</taxon>
        <taxon>Myroides</taxon>
    </lineage>
</organism>
<dbReference type="RefSeq" id="WP_090409330.1">
    <property type="nucleotide sequence ID" value="NZ_FNDQ01000015.1"/>
</dbReference>
<dbReference type="InterPro" id="IPR008136">
    <property type="entry name" value="CinA_C"/>
</dbReference>
<dbReference type="PANTHER" id="PTHR13939">
    <property type="entry name" value="NICOTINAMIDE-NUCLEOTIDE AMIDOHYDROLASE PNCC"/>
    <property type="match status" value="1"/>
</dbReference>
<keyword evidence="4" id="KW-1185">Reference proteome</keyword>
<gene>
    <name evidence="3" type="ORF">SAMN05421818_11527</name>
</gene>
<dbReference type="Gene3D" id="3.40.980.10">
    <property type="entry name" value="MoaB/Mog-like domain"/>
    <property type="match status" value="1"/>
</dbReference>
<dbReference type="SUPFAM" id="SSF142433">
    <property type="entry name" value="CinA-like"/>
    <property type="match status" value="1"/>
</dbReference>
<dbReference type="HAMAP" id="MF_00226_B">
    <property type="entry name" value="CinA_B"/>
    <property type="match status" value="1"/>
</dbReference>
<dbReference type="Gene3D" id="3.90.950.20">
    <property type="entry name" value="CinA-like"/>
    <property type="match status" value="1"/>
</dbReference>
<dbReference type="InterPro" id="IPR050101">
    <property type="entry name" value="CinA"/>
</dbReference>
<comment type="similarity">
    <text evidence="1">Belongs to the CinA family.</text>
</comment>
<dbReference type="EMBL" id="FNDQ01000015">
    <property type="protein sequence ID" value="SDH78670.1"/>
    <property type="molecule type" value="Genomic_DNA"/>
</dbReference>
<dbReference type="InterPro" id="IPR008135">
    <property type="entry name" value="Competence-induced_CinA"/>
</dbReference>
<dbReference type="NCBIfam" id="TIGR00177">
    <property type="entry name" value="molyb_syn"/>
    <property type="match status" value="1"/>
</dbReference>
<accession>A0A1G8F995</accession>
<dbReference type="InterPro" id="IPR036425">
    <property type="entry name" value="MoaB/Mog-like_dom_sf"/>
</dbReference>
<dbReference type="SMART" id="SM00852">
    <property type="entry name" value="MoCF_biosynth"/>
    <property type="match status" value="1"/>
</dbReference>
<dbReference type="InterPro" id="IPR001453">
    <property type="entry name" value="MoaB/Mog_dom"/>
</dbReference>
<dbReference type="AlphaFoldDB" id="A0A1G8F995"/>
<dbReference type="NCBIfam" id="TIGR00199">
    <property type="entry name" value="PncC_domain"/>
    <property type="match status" value="1"/>
</dbReference>